<accession>A0ABU1V0I1</accession>
<sequence>MGVIAASLLILVLPVILFGLITYWLWMRGILGRICLVGVFMCSAVEAHSIIYPQKNLKENYARVIG</sequence>
<evidence type="ECO:0000313" key="2">
    <source>
        <dbReference type="EMBL" id="MDR7090971.1"/>
    </source>
</evidence>
<keyword evidence="1" id="KW-1133">Transmembrane helix</keyword>
<keyword evidence="3" id="KW-1185">Reference proteome</keyword>
<protein>
    <submittedName>
        <fullName evidence="2">Membrane protein</fullName>
    </submittedName>
</protein>
<dbReference type="EMBL" id="JAVDVX010000005">
    <property type="protein sequence ID" value="MDR7090971.1"/>
    <property type="molecule type" value="Genomic_DNA"/>
</dbReference>
<keyword evidence="1" id="KW-0812">Transmembrane</keyword>
<dbReference type="Proteomes" id="UP001253595">
    <property type="component" value="Unassembled WGS sequence"/>
</dbReference>
<comment type="caution">
    <text evidence="2">The sequence shown here is derived from an EMBL/GenBank/DDBJ whole genome shotgun (WGS) entry which is preliminary data.</text>
</comment>
<feature type="transmembrane region" description="Helical" evidence="1">
    <location>
        <begin position="6"/>
        <end position="26"/>
    </location>
</feature>
<evidence type="ECO:0000313" key="3">
    <source>
        <dbReference type="Proteomes" id="UP001253595"/>
    </source>
</evidence>
<proteinExistence type="predicted"/>
<gene>
    <name evidence="2" type="ORF">J2X05_002997</name>
</gene>
<keyword evidence="1" id="KW-0472">Membrane</keyword>
<name>A0ABU1V0I1_9GAMM</name>
<evidence type="ECO:0000256" key="1">
    <source>
        <dbReference type="SAM" id="Phobius"/>
    </source>
</evidence>
<reference evidence="2 3" key="1">
    <citation type="submission" date="2023-07" db="EMBL/GenBank/DDBJ databases">
        <title>Sorghum-associated microbial communities from plants grown in Nebraska, USA.</title>
        <authorList>
            <person name="Schachtman D."/>
        </authorList>
    </citation>
    <scope>NUCLEOTIDE SEQUENCE [LARGE SCALE GENOMIC DNA]</scope>
    <source>
        <strain evidence="2 3">BE190</strain>
    </source>
</reference>
<organism evidence="2 3">
    <name type="scientific">Cellvibrio fibrivorans</name>
    <dbReference type="NCBI Taxonomy" id="126350"/>
    <lineage>
        <taxon>Bacteria</taxon>
        <taxon>Pseudomonadati</taxon>
        <taxon>Pseudomonadota</taxon>
        <taxon>Gammaproteobacteria</taxon>
        <taxon>Cellvibrionales</taxon>
        <taxon>Cellvibrionaceae</taxon>
        <taxon>Cellvibrio</taxon>
    </lineage>
</organism>